<evidence type="ECO:0000256" key="3">
    <source>
        <dbReference type="SAM" id="MobiDB-lite"/>
    </source>
</evidence>
<evidence type="ECO:0000313" key="5">
    <source>
        <dbReference type="EMBL" id="CAK9025433.1"/>
    </source>
</evidence>
<dbReference type="Gene3D" id="1.25.10.10">
    <property type="entry name" value="Leucine-rich Repeat Variant"/>
    <property type="match status" value="1"/>
</dbReference>
<feature type="compositionally biased region" description="Low complexity" evidence="3">
    <location>
        <begin position="2167"/>
        <end position="2177"/>
    </location>
</feature>
<evidence type="ECO:0000256" key="2">
    <source>
        <dbReference type="PROSITE-ProRule" id="PRU00317"/>
    </source>
</evidence>
<feature type="compositionally biased region" description="Acidic residues" evidence="3">
    <location>
        <begin position="2058"/>
        <end position="2067"/>
    </location>
</feature>
<sequence length="2682" mass="299460">MHPTEAESGSHVVRQQAHPLQALSSRLRFATEAPSWVIYLPQELQDRVNSSVGPTPSFGITFESVLKEKGSFQLRPGAWWSQRIWSMSRDSKGCREVQRAFDEATDQEERLAMALELRGHVWEALRCPFANYVLQKCVTVLSRENMNFIFQELKQKGPEMIQQAARHKYGCRIIQRLLECGPADQVNDLIDCLLQDAINICAHPYGARLAVSHGSEMVLAKQLTERLGVDHKPWHTEFVTGQVREAVQMVDLEDRLGGTSSTRSVQNIIDAKAVMDKEKKKSLEPVEPLAVVLVKPKRGTLGRTVRLKSGRIAAEDEVSSKVLDKLVGELVNYRATVLEEVKKSMNPGRAKEALLGKYRISTIRRYLASWQRFRIWADSMGKPGQRPNTVTLVDYMYAREEEGMGPSIPLAVSTAVAWFERTAGTPEEEQLMNQAFPQMVMKELTRKLEQSAPPVRRAPRWLGCFVAPMETLVIDAATPFEVRVCAWFKLIKLWGSLRFDDAAHLRTTELRFYDGQLVGMMHQTKTTGAGKRVRELPIFIAKDAYVLHDDWLAVGYDLVKLKMPRDRVFVFPEGCFYGTAYGTAPVSYAEAVAGSSRAFALLEGYDGGLIPSGWERFWTEHSERATMPSGLAALGVEKSSRDLLGRWCPEGSDVYVRTYNTIVRKMQRKIVAVLRGEAAYEELDEGSILEELKVWLRDKWTVPEDQAESVVEAWKEKLGVRGRPPATLRVSDEDTTIYDGSQSEGETAALQQADPKKRKMNDPLEEEREGNYVVVYRRAGRGTLHRLGVKGCWMAKKRFFVRSEIHKELPEPEEYTLRCKLCWGLGAERSKRSAITSGGEGGAGGAHRWALDMPRAAISEAEGSKALELAGTDIKYLFSRHEVSVDNQKLFFHHGVTTLEKLSNFAKDRDDLATVLKEHWELDSDRSLEERVQVAAITCAFSNAKTRSQRAAEVDAEYDTSQWARPVVAGEWAAMRSALEKKYGHLEDKIYPSKEFVEKKLAEVESGEYRAEELTEVVSKEEIEPDGVVPIWDSKGRLAMRKASTKVPEPANAEELRRRLTIWKNAMVMISLKHSNRHELQGAWEETIEQYKDYLLGDYVYGLSAKDAEGQTFAAPPWKLIIAYERAIRKQAVKITNTEGKPLTVALKTAWKDATVKERNFTTPLALYAKRPTPPWREQPTNKWQAVEKGSKGKEKGKAKKGKGKSGSPHCATHTPEGDLICFRYNTPGEKCKMAKCKYRHVCGICFSEKHPLYECNAKNRKEAAEVEKEAFRMARGGDAFQLVREEGFLEEIRQMLAECLGIPKQEQPEAGQPFFLDLMKCILEKDKVRMPGPREKRALLEEYEAGRVAVLSLVGDFAKAHRRFKYCVEEQGSSTSSSTVYVNRVGTFGVASTPYWWARLSAALMRLVYWVLGDFFPNDMLLYADDLEVLTIGRRGRIGGVLAYSVMASLGAPFKWAKQRGGIVTEWIGLTTDYSAFSMGLSLRRASWLVDWIGSLRERKEVTFREFSAGLGRLGFSALALPWEKPLLGPLYAWASAIQANKGAMTIPWAVQFILDWVAQRLKTGGHMEVAETLRRCDAFATLTWVRRDGNTLADALTNEDFSSFDPQRREAVIEEELKWHVMDDLLQSSEKLFNEIKDHKVKKNKEKPKLDLTRRKAKKYFSRTREQRRRLLHSLMDNVTLVGNESDNVYVSAVMVKIMSVAQREEKVQLARSLLRVPGLLRKMGTTRHGHQAAKKVLKTLTGSEHEERAGPALSMTVTGFNFMATAVKLLPSLAPRASECWSISSLSDVEEGIQKGQHEADQVPSQSCKRGPWAAVNGKSGAAVPFGRRGSETQRKHRLDPSVFRSAEDGASGLDRIFARFMVSWLLKHGKSEASDRRLFARQALAAAHPLGHEDSDFHLDPFAVTWSLEGKEGPNRMERRVQFGGAEHGSEGESAEKRWKGWKGWMSFLVLSDWGQKAKKDTASHEGLVVHARKSEVETVHASEVRSRQSFCVRYEGGRRQTFLLGDALEAGGLSPQSTKRRASLSADSVSLPASSLLKAPAKARIPVAKGAEDSDGSEEWDPSAEPSAEAALDTSGLATLLASIRTCQMKSWRPLPEQVDLLQNIVEAASELLRDAPGAAAVPELAAAPAAAALAVPSAPTAQEAPAFSPPERPVRKVQIEAAPKAKAPEAAQTDDDPKNRETQAKAAVCRSQSEPPDMTASLEKAPTALKHFLDARSVSAIAEGFRYLLKCVELHEEESGKVHGKEVLPYQKIRSLPGLPWKAQQVWQLLDAQVKKEDHQAKPLQGKSLAVVGAGPVGLRIALQLKLAGAAVTVLEKRCEFVRINRLHLWDWVKQDLIQWGAKIFSPPGGTFGADKDYCHIGISELQYLLLKCCLLFGVTVELGVEFRDVVVRSGGWVAETEPPLVPQELRVDALVCCDGAASRIAKSKGAATIAGGLGKEGQAIGVVANFLNGKTSSERNLRQFSWARQFNTELFKKLKDKVGADLQNIVYYRGDESHYMIMTPSKQCLVEKGCLHTADSLDGAPLLRAENVELDNLKSLAQEVAVHFGLPTEFTPEQSVMIFDFSDTKRHEQAMLFQDGEASTPPLAISLAGDALLEPFWPTGLGCIRGFLGAMDAVSCLGTWFKTKDREQALGKAEAAYRQLKSVDAQTKSQDMTLKPENEWRVEPHTRYRHM</sequence>
<dbReference type="InterPro" id="IPR001313">
    <property type="entry name" value="Pumilio_RNA-bd_rpt"/>
</dbReference>
<dbReference type="SMART" id="SM00025">
    <property type="entry name" value="Pumilio"/>
    <property type="match status" value="2"/>
</dbReference>
<dbReference type="InterPro" id="IPR016024">
    <property type="entry name" value="ARM-type_fold"/>
</dbReference>
<dbReference type="EMBL" id="CAXAMN010008502">
    <property type="protein sequence ID" value="CAK9025433.1"/>
    <property type="molecule type" value="Genomic_DNA"/>
</dbReference>
<feature type="region of interest" description="Disordered" evidence="3">
    <location>
        <begin position="2050"/>
        <end position="2074"/>
    </location>
</feature>
<dbReference type="InterPro" id="IPR057494">
    <property type="entry name" value="Rossman_Mical"/>
</dbReference>
<evidence type="ECO:0000259" key="4">
    <source>
        <dbReference type="PROSITE" id="PS50303"/>
    </source>
</evidence>
<name>A0ABP0KFG1_9DINO</name>
<keyword evidence="1" id="KW-0677">Repeat</keyword>
<accession>A0ABP0KFG1</accession>
<dbReference type="PROSITE" id="PS50302">
    <property type="entry name" value="PUM"/>
    <property type="match status" value="2"/>
</dbReference>
<evidence type="ECO:0000313" key="6">
    <source>
        <dbReference type="Proteomes" id="UP001642484"/>
    </source>
</evidence>
<dbReference type="InterPro" id="IPR033133">
    <property type="entry name" value="PUM-HD"/>
</dbReference>
<dbReference type="InterPro" id="IPR011989">
    <property type="entry name" value="ARM-like"/>
</dbReference>
<dbReference type="SUPFAM" id="SSF51905">
    <property type="entry name" value="FAD/NAD(P)-binding domain"/>
    <property type="match status" value="1"/>
</dbReference>
<dbReference type="Proteomes" id="UP001642484">
    <property type="component" value="Unassembled WGS sequence"/>
</dbReference>
<comment type="caution">
    <text evidence="5">The sequence shown here is derived from an EMBL/GenBank/DDBJ whole genome shotgun (WGS) entry which is preliminary data.</text>
</comment>
<feature type="repeat" description="Pumilio" evidence="2">
    <location>
        <begin position="152"/>
        <end position="191"/>
    </location>
</feature>
<dbReference type="PROSITE" id="PS50303">
    <property type="entry name" value="PUM_HD"/>
    <property type="match status" value="1"/>
</dbReference>
<evidence type="ECO:0000256" key="1">
    <source>
        <dbReference type="ARBA" id="ARBA00022737"/>
    </source>
</evidence>
<feature type="region of interest" description="Disordered" evidence="3">
    <location>
        <begin position="734"/>
        <end position="765"/>
    </location>
</feature>
<feature type="repeat" description="Pumilio" evidence="2">
    <location>
        <begin position="116"/>
        <end position="151"/>
    </location>
</feature>
<dbReference type="PANTHER" id="PTHR12537">
    <property type="entry name" value="RNA BINDING PROTEIN PUMILIO-RELATED"/>
    <property type="match status" value="1"/>
</dbReference>
<proteinExistence type="predicted"/>
<dbReference type="InterPro" id="IPR036188">
    <property type="entry name" value="FAD/NAD-bd_sf"/>
</dbReference>
<feature type="region of interest" description="Disordered" evidence="3">
    <location>
        <begin position="2167"/>
        <end position="2205"/>
    </location>
</feature>
<feature type="domain" description="PUM-HD" evidence="4">
    <location>
        <begin position="1"/>
        <end position="367"/>
    </location>
</feature>
<dbReference type="Pfam" id="PF25413">
    <property type="entry name" value="Rossman_Mical"/>
    <property type="match status" value="1"/>
</dbReference>
<organism evidence="5 6">
    <name type="scientific">Durusdinium trenchii</name>
    <dbReference type="NCBI Taxonomy" id="1381693"/>
    <lineage>
        <taxon>Eukaryota</taxon>
        <taxon>Sar</taxon>
        <taxon>Alveolata</taxon>
        <taxon>Dinophyceae</taxon>
        <taxon>Suessiales</taxon>
        <taxon>Symbiodiniaceae</taxon>
        <taxon>Durusdinium</taxon>
    </lineage>
</organism>
<dbReference type="PANTHER" id="PTHR12537:SF12">
    <property type="entry name" value="MATERNAL PROTEIN PUMILIO"/>
    <property type="match status" value="1"/>
</dbReference>
<dbReference type="Gene3D" id="3.50.50.60">
    <property type="entry name" value="FAD/NAD(P)-binding domain"/>
    <property type="match status" value="1"/>
</dbReference>
<dbReference type="Pfam" id="PF00806">
    <property type="entry name" value="PUF"/>
    <property type="match status" value="3"/>
</dbReference>
<gene>
    <name evidence="5" type="ORF">CCMP2556_LOCUS15998</name>
</gene>
<dbReference type="SUPFAM" id="SSF48371">
    <property type="entry name" value="ARM repeat"/>
    <property type="match status" value="1"/>
</dbReference>
<feature type="region of interest" description="Disordered" evidence="3">
    <location>
        <begin position="1170"/>
        <end position="1212"/>
    </location>
</feature>
<keyword evidence="6" id="KW-1185">Reference proteome</keyword>
<protein>
    <recommendedName>
        <fullName evidence="4">PUM-HD domain-containing protein</fullName>
    </recommendedName>
</protein>
<reference evidence="5 6" key="1">
    <citation type="submission" date="2024-02" db="EMBL/GenBank/DDBJ databases">
        <authorList>
            <person name="Chen Y."/>
            <person name="Shah S."/>
            <person name="Dougan E. K."/>
            <person name="Thang M."/>
            <person name="Chan C."/>
        </authorList>
    </citation>
    <scope>NUCLEOTIDE SEQUENCE [LARGE SCALE GENOMIC DNA]</scope>
</reference>